<keyword evidence="3" id="KW-1185">Reference proteome</keyword>
<feature type="region of interest" description="Disordered" evidence="1">
    <location>
        <begin position="420"/>
        <end position="481"/>
    </location>
</feature>
<sequence>MIWRGSSVAVAASAGFKAERGAEEVLDVTKKPEAAEGNPGLGVSPGRWPSRGAGGRVATPHIGLASPALTVLLSGLLLPWWCQPAARIAAVSIRPSLGVPDAEMSGPRSQEGAAGRGSRLGREILGIKAEVNISDVVRKAYITFPLLQIRFAPCTRQQPPCFVPRWDVSYTSAARQLRGAAACRASPWSRRASHAGQLQRFVVQRQLARGETKNAPECKLLLRLKPSHVLVSLPLLEQLSYYLCHGKSAQGQGCNMAARDYLLKVYGPPHLEAGSLRRRVSSEHLTDVPAAAKSSRSQIHMEKEKGPQPRHVLGLRARSEHRGRRARPPITWRRGSRGFFDVAFLGADNPCSGLALTGVCPPQGFPGPPSPPEEHPGDMRDTVLRKSFGEVCWLPSLMRRKEPNRAGCQRFGREVTSVYRDPRGLGGQQISGEAGEERAQPAVGEQIEGHPNTRAHGHAAFSGGTNPSAGVQPSLSQSTGI</sequence>
<reference evidence="3" key="1">
    <citation type="journal article" date="2013" name="Nat. Genet.">
        <title>The duck genome and transcriptome provide insight into an avian influenza virus reservoir species.</title>
        <authorList>
            <person name="Huang Y."/>
            <person name="Li Y."/>
            <person name="Burt D.W."/>
            <person name="Chen H."/>
            <person name="Zhang Y."/>
            <person name="Qian W."/>
            <person name="Kim H."/>
            <person name="Gan S."/>
            <person name="Zhao Y."/>
            <person name="Li J."/>
            <person name="Yi K."/>
            <person name="Feng H."/>
            <person name="Zhu P."/>
            <person name="Li B."/>
            <person name="Liu Q."/>
            <person name="Fairley S."/>
            <person name="Magor K.E."/>
            <person name="Du Z."/>
            <person name="Hu X."/>
            <person name="Goodman L."/>
            <person name="Tafer H."/>
            <person name="Vignal A."/>
            <person name="Lee T."/>
            <person name="Kim K.W."/>
            <person name="Sheng Z."/>
            <person name="An Y."/>
            <person name="Searle S."/>
            <person name="Herrero J."/>
            <person name="Groenen M.A."/>
            <person name="Crooijmans R.P."/>
            <person name="Faraut T."/>
            <person name="Cai Q."/>
            <person name="Webster R.G."/>
            <person name="Aldridge J.R."/>
            <person name="Warren W.C."/>
            <person name="Bartschat S."/>
            <person name="Kehr S."/>
            <person name="Marz M."/>
            <person name="Stadler P.F."/>
            <person name="Smith J."/>
            <person name="Kraus R.H."/>
            <person name="Zhao Y."/>
            <person name="Ren L."/>
            <person name="Fei J."/>
            <person name="Morisson M."/>
            <person name="Kaiser P."/>
            <person name="Griffin D.K."/>
            <person name="Rao M."/>
            <person name="Pitel F."/>
            <person name="Wang J."/>
            <person name="Li N."/>
        </authorList>
    </citation>
    <scope>NUCLEOTIDE SEQUENCE [LARGE SCALE GENOMIC DNA]</scope>
</reference>
<dbReference type="AlphaFoldDB" id="R0LCY8"/>
<dbReference type="Proteomes" id="UP000296049">
    <property type="component" value="Unassembled WGS sequence"/>
</dbReference>
<accession>R0LCY8</accession>
<evidence type="ECO:0000313" key="2">
    <source>
        <dbReference type="EMBL" id="EOB03549.1"/>
    </source>
</evidence>
<gene>
    <name evidence="2" type="ORF">Anapl_02223</name>
</gene>
<name>R0LCY8_ANAPL</name>
<feature type="region of interest" description="Disordered" evidence="1">
    <location>
        <begin position="282"/>
        <end position="309"/>
    </location>
</feature>
<feature type="region of interest" description="Disordered" evidence="1">
    <location>
        <begin position="27"/>
        <end position="55"/>
    </location>
</feature>
<protein>
    <submittedName>
        <fullName evidence="2">Uncharacterized protein</fullName>
    </submittedName>
</protein>
<dbReference type="EMBL" id="KB742848">
    <property type="protein sequence ID" value="EOB03549.1"/>
    <property type="molecule type" value="Genomic_DNA"/>
</dbReference>
<organism evidence="2 3">
    <name type="scientific">Anas platyrhynchos</name>
    <name type="common">Mallard</name>
    <name type="synonym">Anas boschas</name>
    <dbReference type="NCBI Taxonomy" id="8839"/>
    <lineage>
        <taxon>Eukaryota</taxon>
        <taxon>Metazoa</taxon>
        <taxon>Chordata</taxon>
        <taxon>Craniata</taxon>
        <taxon>Vertebrata</taxon>
        <taxon>Euteleostomi</taxon>
        <taxon>Archelosauria</taxon>
        <taxon>Archosauria</taxon>
        <taxon>Dinosauria</taxon>
        <taxon>Saurischia</taxon>
        <taxon>Theropoda</taxon>
        <taxon>Coelurosauria</taxon>
        <taxon>Aves</taxon>
        <taxon>Neognathae</taxon>
        <taxon>Galloanserae</taxon>
        <taxon>Anseriformes</taxon>
        <taxon>Anatidae</taxon>
        <taxon>Anatinae</taxon>
        <taxon>Anas</taxon>
    </lineage>
</organism>
<evidence type="ECO:0000313" key="3">
    <source>
        <dbReference type="Proteomes" id="UP000296049"/>
    </source>
</evidence>
<evidence type="ECO:0000256" key="1">
    <source>
        <dbReference type="SAM" id="MobiDB-lite"/>
    </source>
</evidence>
<feature type="compositionally biased region" description="Polar residues" evidence="1">
    <location>
        <begin position="463"/>
        <end position="481"/>
    </location>
</feature>
<proteinExistence type="predicted"/>